<dbReference type="AlphaFoldDB" id="A0A4U5Q9R2"/>
<evidence type="ECO:0000313" key="1">
    <source>
        <dbReference type="EMBL" id="TKS07090.1"/>
    </source>
</evidence>
<dbReference type="EMBL" id="RCHU01000333">
    <property type="protein sequence ID" value="TKS07090.1"/>
    <property type="molecule type" value="Genomic_DNA"/>
</dbReference>
<protein>
    <submittedName>
        <fullName evidence="1">Uncharacterized protein</fullName>
    </submittedName>
</protein>
<reference evidence="1" key="1">
    <citation type="submission" date="2018-10" db="EMBL/GenBank/DDBJ databases">
        <title>Population genomic analysis revealed the cold adaptation of white poplar.</title>
        <authorList>
            <person name="Liu Y.-J."/>
        </authorList>
    </citation>
    <scope>NUCLEOTIDE SEQUENCE [LARGE SCALE GENOMIC DNA]</scope>
    <source>
        <strain evidence="1">PAL-ZL1</strain>
    </source>
</reference>
<organism evidence="1">
    <name type="scientific">Populus alba</name>
    <name type="common">White poplar</name>
    <dbReference type="NCBI Taxonomy" id="43335"/>
    <lineage>
        <taxon>Eukaryota</taxon>
        <taxon>Viridiplantae</taxon>
        <taxon>Streptophyta</taxon>
        <taxon>Embryophyta</taxon>
        <taxon>Tracheophyta</taxon>
        <taxon>Spermatophyta</taxon>
        <taxon>Magnoliopsida</taxon>
        <taxon>eudicotyledons</taxon>
        <taxon>Gunneridae</taxon>
        <taxon>Pentapetalae</taxon>
        <taxon>rosids</taxon>
        <taxon>fabids</taxon>
        <taxon>Malpighiales</taxon>
        <taxon>Salicaceae</taxon>
        <taxon>Saliceae</taxon>
        <taxon>Populus</taxon>
    </lineage>
</organism>
<comment type="caution">
    <text evidence="1">The sequence shown here is derived from an EMBL/GenBank/DDBJ whole genome shotgun (WGS) entry which is preliminary data.</text>
</comment>
<name>A0A4U5Q9R2_POPAL</name>
<gene>
    <name evidence="1" type="ORF">D5086_0000117990</name>
</gene>
<accession>A0A4U5Q9R2</accession>
<sequence length="139" mass="15430">MSLCRTVFLIDTPLADLPNPQLFQNKIFIKKEGNTYPLSSCKMALLVVIPIFQLSVHLASNGCCQHLQLQVLNIPKPNACPVFNVPCTSASTTEFDAVAYEVVKQRRFPCLILESSDPWDSTSHSSSICCVDFHLKTEA</sequence>
<proteinExistence type="predicted"/>